<reference evidence="18" key="1">
    <citation type="submission" date="2023-07" db="EMBL/GenBank/DDBJ databases">
        <title>30 novel species of actinomycetes from the DSMZ collection.</title>
        <authorList>
            <person name="Nouioui I."/>
        </authorList>
    </citation>
    <scope>NUCLEOTIDE SEQUENCE [LARGE SCALE GENOMIC DNA]</scope>
    <source>
        <strain evidence="18">DSM 44918</strain>
    </source>
</reference>
<comment type="similarity">
    <text evidence="3">In the C-terminal section; belongs to the transferase hexapeptide repeat family.</text>
</comment>
<keyword evidence="13" id="KW-0961">Cell wall biogenesis/degradation</keyword>
<evidence type="ECO:0000256" key="10">
    <source>
        <dbReference type="ARBA" id="ARBA00022960"/>
    </source>
</evidence>
<evidence type="ECO:0000256" key="14">
    <source>
        <dbReference type="ARBA" id="ARBA00048247"/>
    </source>
</evidence>
<feature type="non-terminal residue" evidence="17">
    <location>
        <position position="1"/>
    </location>
</feature>
<evidence type="ECO:0000256" key="2">
    <source>
        <dbReference type="ARBA" id="ARBA00004496"/>
    </source>
</evidence>
<evidence type="ECO:0000256" key="7">
    <source>
        <dbReference type="ARBA" id="ARBA00022695"/>
    </source>
</evidence>
<comment type="catalytic activity">
    <reaction evidence="15">
        <text>N-acetyl-alpha-D-glucosamine 1-phosphate + UTP + H(+) = UDP-N-acetyl-alpha-D-glucosamine + diphosphate</text>
        <dbReference type="Rhea" id="RHEA:13509"/>
        <dbReference type="ChEBI" id="CHEBI:15378"/>
        <dbReference type="ChEBI" id="CHEBI:33019"/>
        <dbReference type="ChEBI" id="CHEBI:46398"/>
        <dbReference type="ChEBI" id="CHEBI:57705"/>
        <dbReference type="ChEBI" id="CHEBI:57776"/>
        <dbReference type="EC" id="2.7.7.23"/>
    </reaction>
</comment>
<keyword evidence="10" id="KW-0133">Cell shape</keyword>
<keyword evidence="11" id="KW-0573">Peptidoglycan synthesis</keyword>
<evidence type="ECO:0000313" key="18">
    <source>
        <dbReference type="Proteomes" id="UP001183420"/>
    </source>
</evidence>
<evidence type="ECO:0000256" key="1">
    <source>
        <dbReference type="ARBA" id="ARBA00001946"/>
    </source>
</evidence>
<evidence type="ECO:0000256" key="3">
    <source>
        <dbReference type="ARBA" id="ARBA00007707"/>
    </source>
</evidence>
<dbReference type="SUPFAM" id="SSF51161">
    <property type="entry name" value="Trimeric LpxA-like enzymes"/>
    <property type="match status" value="1"/>
</dbReference>
<comment type="similarity">
    <text evidence="4">In the N-terminal section; belongs to the N-acetylglucosamine-1-phosphate uridyltransferase family.</text>
</comment>
<dbReference type="InterPro" id="IPR011004">
    <property type="entry name" value="Trimer_LpxA-like_sf"/>
</dbReference>
<comment type="function">
    <text evidence="16">Catalyzes the last two sequential reactions in the de novo biosynthetic pathway for UDP-N-acetylglucosamine (UDP-GlcNAc). The C-terminal domain catalyzes the transfer of acetyl group from acetyl coenzyme A to glucosamine-1-phosphate (GlcN-1-P) to produce N-acetylglucosamine-1-phosphate (GlcNAc-1-P), which is converted into UDP-GlcNAc by the transfer of uridine 5-monophosphate (from uridine 5-triphosphate), a reaction catalyzed by the N-terminal domain.</text>
</comment>
<evidence type="ECO:0000256" key="16">
    <source>
        <dbReference type="ARBA" id="ARBA00049628"/>
    </source>
</evidence>
<keyword evidence="12" id="KW-0012">Acyltransferase</keyword>
<gene>
    <name evidence="17" type="primary">glmU</name>
    <name evidence="17" type="ORF">RNC47_37430</name>
</gene>
<organism evidence="17 18">
    <name type="scientific">Streptomyces millisiae</name>
    <dbReference type="NCBI Taxonomy" id="3075542"/>
    <lineage>
        <taxon>Bacteria</taxon>
        <taxon>Bacillati</taxon>
        <taxon>Actinomycetota</taxon>
        <taxon>Actinomycetes</taxon>
        <taxon>Kitasatosporales</taxon>
        <taxon>Streptomycetaceae</taxon>
        <taxon>Streptomyces</taxon>
    </lineage>
</organism>
<evidence type="ECO:0000256" key="5">
    <source>
        <dbReference type="ARBA" id="ARBA00022490"/>
    </source>
</evidence>
<protein>
    <submittedName>
        <fullName evidence="17">Bifunctional UDP-N-acetylglucosamine diphosphorylase/glucosamine-1-phosphate N-acetyltransferase GlmU</fullName>
    </submittedName>
</protein>
<keyword evidence="18" id="KW-1185">Reference proteome</keyword>
<dbReference type="Gene3D" id="2.160.10.10">
    <property type="entry name" value="Hexapeptide repeat proteins"/>
    <property type="match status" value="1"/>
</dbReference>
<dbReference type="Pfam" id="PF00132">
    <property type="entry name" value="Hexapep"/>
    <property type="match status" value="1"/>
</dbReference>
<comment type="subcellular location">
    <subcellularLocation>
        <location evidence="2">Cytoplasm</location>
    </subcellularLocation>
</comment>
<evidence type="ECO:0000256" key="8">
    <source>
        <dbReference type="ARBA" id="ARBA00022723"/>
    </source>
</evidence>
<keyword evidence="7" id="KW-0548">Nucleotidyltransferase</keyword>
<evidence type="ECO:0000256" key="15">
    <source>
        <dbReference type="ARBA" id="ARBA00048493"/>
    </source>
</evidence>
<evidence type="ECO:0000256" key="13">
    <source>
        <dbReference type="ARBA" id="ARBA00023316"/>
    </source>
</evidence>
<evidence type="ECO:0000256" key="4">
    <source>
        <dbReference type="ARBA" id="ARBA00007947"/>
    </source>
</evidence>
<accession>A0ABU2M2A6</accession>
<dbReference type="InterPro" id="IPR050065">
    <property type="entry name" value="GlmU-like"/>
</dbReference>
<keyword evidence="9" id="KW-0460">Magnesium</keyword>
<feature type="non-terminal residue" evidence="17">
    <location>
        <position position="127"/>
    </location>
</feature>
<evidence type="ECO:0000256" key="12">
    <source>
        <dbReference type="ARBA" id="ARBA00023315"/>
    </source>
</evidence>
<dbReference type="InterPro" id="IPR001451">
    <property type="entry name" value="Hexapep"/>
</dbReference>
<keyword evidence="6" id="KW-0808">Transferase</keyword>
<proteinExistence type="inferred from homology"/>
<dbReference type="EMBL" id="JAVREM010000429">
    <property type="protein sequence ID" value="MDT0323993.1"/>
    <property type="molecule type" value="Genomic_DNA"/>
</dbReference>
<evidence type="ECO:0000256" key="6">
    <source>
        <dbReference type="ARBA" id="ARBA00022679"/>
    </source>
</evidence>
<keyword evidence="8" id="KW-0479">Metal-binding</keyword>
<comment type="caution">
    <text evidence="17">The sequence shown here is derived from an EMBL/GenBank/DDBJ whole genome shotgun (WGS) entry which is preliminary data.</text>
</comment>
<evidence type="ECO:0000256" key="9">
    <source>
        <dbReference type="ARBA" id="ARBA00022842"/>
    </source>
</evidence>
<comment type="catalytic activity">
    <reaction evidence="14">
        <text>alpha-D-glucosamine 1-phosphate + acetyl-CoA = N-acetyl-alpha-D-glucosamine 1-phosphate + CoA + H(+)</text>
        <dbReference type="Rhea" id="RHEA:13725"/>
        <dbReference type="ChEBI" id="CHEBI:15378"/>
        <dbReference type="ChEBI" id="CHEBI:57287"/>
        <dbReference type="ChEBI" id="CHEBI:57288"/>
        <dbReference type="ChEBI" id="CHEBI:57776"/>
        <dbReference type="ChEBI" id="CHEBI:58516"/>
        <dbReference type="EC" id="2.3.1.157"/>
    </reaction>
</comment>
<dbReference type="PANTHER" id="PTHR43584:SF3">
    <property type="entry name" value="BIFUNCTIONAL PROTEIN GLMU"/>
    <property type="match status" value="1"/>
</dbReference>
<dbReference type="Proteomes" id="UP001183420">
    <property type="component" value="Unassembled WGS sequence"/>
</dbReference>
<evidence type="ECO:0000313" key="17">
    <source>
        <dbReference type="EMBL" id="MDT0323993.1"/>
    </source>
</evidence>
<comment type="cofactor">
    <cofactor evidence="1">
        <name>Mg(2+)</name>
        <dbReference type="ChEBI" id="CHEBI:18420"/>
    </cofactor>
</comment>
<evidence type="ECO:0000256" key="11">
    <source>
        <dbReference type="ARBA" id="ARBA00022984"/>
    </source>
</evidence>
<sequence length="127" mass="12978">VNDRVQLSDLGAELNRRIVARHQRAGVTIIDPATTWIDVDVTIGRDTVVRPGTQLLGTTEIGAGCEIGPDSTLTDVEVGDGASVGRTHAQLAVIGAGATVGPFTYLRPGTVLGAGGKLGACVESTKS</sequence>
<name>A0ABU2M2A6_9ACTN</name>
<keyword evidence="5" id="KW-0963">Cytoplasm</keyword>
<dbReference type="PANTHER" id="PTHR43584">
    <property type="entry name" value="NUCLEOTIDYL TRANSFERASE"/>
    <property type="match status" value="1"/>
</dbReference>